<dbReference type="CDD" id="cd16913">
    <property type="entry name" value="YkuD_like"/>
    <property type="match status" value="1"/>
</dbReference>
<comment type="similarity">
    <text evidence="2">Belongs to the YkuD family.</text>
</comment>
<gene>
    <name evidence="10" type="ORF">DKG75_03500</name>
</gene>
<evidence type="ECO:0000313" key="11">
    <source>
        <dbReference type="Proteomes" id="UP000246077"/>
    </source>
</evidence>
<comment type="caution">
    <text evidence="10">The sequence shown here is derived from an EMBL/GenBank/DDBJ whole genome shotgun (WGS) entry which is preliminary data.</text>
</comment>
<evidence type="ECO:0000256" key="2">
    <source>
        <dbReference type="ARBA" id="ARBA00005992"/>
    </source>
</evidence>
<dbReference type="InterPro" id="IPR005490">
    <property type="entry name" value="LD_TPept_cat_dom"/>
</dbReference>
<dbReference type="GO" id="GO:0008360">
    <property type="term" value="P:regulation of cell shape"/>
    <property type="evidence" value="ECO:0007669"/>
    <property type="project" value="UniProtKB-UniRule"/>
</dbReference>
<sequence>MRLTLLLLPALLTAIPAHAPVDLIRVDQGARTLSLIRAGTVVRDYEFLVGRGPEGPRDHAPATPRGRFTLDAKEPASAHALSLRLGSGDRAWTLGCIGVGGETIRELDALLPLGTAIDVVA</sequence>
<dbReference type="RefSeq" id="WP_109919676.1">
    <property type="nucleotide sequence ID" value="NZ_QGLF01000001.1"/>
</dbReference>
<evidence type="ECO:0000313" key="10">
    <source>
        <dbReference type="EMBL" id="PWR23644.1"/>
    </source>
</evidence>
<protein>
    <recommendedName>
        <fullName evidence="9">L,D-TPase catalytic domain-containing protein</fullName>
    </recommendedName>
</protein>
<dbReference type="GO" id="GO:0004180">
    <property type="term" value="F:carboxypeptidase activity"/>
    <property type="evidence" value="ECO:0007669"/>
    <property type="project" value="UniProtKB-ARBA"/>
</dbReference>
<feature type="signal peptide" evidence="8">
    <location>
        <begin position="1"/>
        <end position="19"/>
    </location>
</feature>
<dbReference type="SUPFAM" id="SSF141523">
    <property type="entry name" value="L,D-transpeptidase catalytic domain-like"/>
    <property type="match status" value="1"/>
</dbReference>
<feature type="chain" id="PRO_5016397176" description="L,D-TPase catalytic domain-containing protein" evidence="8">
    <location>
        <begin position="20"/>
        <end position="121"/>
    </location>
</feature>
<dbReference type="UniPathway" id="UPA00219"/>
<accession>A0A317EBK1</accession>
<dbReference type="AlphaFoldDB" id="A0A317EBK1"/>
<evidence type="ECO:0000256" key="8">
    <source>
        <dbReference type="SAM" id="SignalP"/>
    </source>
</evidence>
<keyword evidence="8" id="KW-0732">Signal</keyword>
<comment type="caution">
    <text evidence="7">Lacks conserved residue(s) required for the propagation of feature annotation.</text>
</comment>
<keyword evidence="4 7" id="KW-0133">Cell shape</keyword>
<evidence type="ECO:0000256" key="6">
    <source>
        <dbReference type="ARBA" id="ARBA00023316"/>
    </source>
</evidence>
<evidence type="ECO:0000256" key="4">
    <source>
        <dbReference type="ARBA" id="ARBA00022960"/>
    </source>
</evidence>
<keyword evidence="11" id="KW-1185">Reference proteome</keyword>
<evidence type="ECO:0000256" key="5">
    <source>
        <dbReference type="ARBA" id="ARBA00022984"/>
    </source>
</evidence>
<reference evidence="11" key="1">
    <citation type="submission" date="2018-05" db="EMBL/GenBank/DDBJ databases">
        <title>Zavarzinia sp. HR-AS.</title>
        <authorList>
            <person name="Lee Y."/>
            <person name="Jeon C.O."/>
        </authorList>
    </citation>
    <scope>NUCLEOTIDE SEQUENCE [LARGE SCALE GENOMIC DNA]</scope>
    <source>
        <strain evidence="11">DSM 1231</strain>
    </source>
</reference>
<dbReference type="Proteomes" id="UP000246077">
    <property type="component" value="Unassembled WGS sequence"/>
</dbReference>
<evidence type="ECO:0000259" key="9">
    <source>
        <dbReference type="PROSITE" id="PS52029"/>
    </source>
</evidence>
<name>A0A317EBK1_9PROT</name>
<evidence type="ECO:0000256" key="3">
    <source>
        <dbReference type="ARBA" id="ARBA00022679"/>
    </source>
</evidence>
<keyword evidence="5 7" id="KW-0573">Peptidoglycan synthesis</keyword>
<evidence type="ECO:0000256" key="1">
    <source>
        <dbReference type="ARBA" id="ARBA00004752"/>
    </source>
</evidence>
<proteinExistence type="inferred from homology"/>
<keyword evidence="6 7" id="KW-0961">Cell wall biogenesis/degradation</keyword>
<keyword evidence="3" id="KW-0808">Transferase</keyword>
<dbReference type="PROSITE" id="PS52029">
    <property type="entry name" value="LD_TPASE"/>
    <property type="match status" value="1"/>
</dbReference>
<dbReference type="GO" id="GO:0071555">
    <property type="term" value="P:cell wall organization"/>
    <property type="evidence" value="ECO:0007669"/>
    <property type="project" value="UniProtKB-UniRule"/>
</dbReference>
<organism evidence="10 11">
    <name type="scientific">Zavarzinia compransoris</name>
    <dbReference type="NCBI Taxonomy" id="1264899"/>
    <lineage>
        <taxon>Bacteria</taxon>
        <taxon>Pseudomonadati</taxon>
        <taxon>Pseudomonadota</taxon>
        <taxon>Alphaproteobacteria</taxon>
        <taxon>Rhodospirillales</taxon>
        <taxon>Zavarziniaceae</taxon>
        <taxon>Zavarzinia</taxon>
    </lineage>
</organism>
<evidence type="ECO:0000256" key="7">
    <source>
        <dbReference type="PROSITE-ProRule" id="PRU01373"/>
    </source>
</evidence>
<feature type="domain" description="L,D-TPase catalytic" evidence="9">
    <location>
        <begin position="22"/>
        <end position="120"/>
    </location>
</feature>
<comment type="pathway">
    <text evidence="1 7">Cell wall biogenesis; peptidoglycan biosynthesis.</text>
</comment>
<dbReference type="InterPro" id="IPR038063">
    <property type="entry name" value="Transpep_catalytic_dom"/>
</dbReference>
<dbReference type="EMBL" id="QGLF01000001">
    <property type="protein sequence ID" value="PWR23644.1"/>
    <property type="molecule type" value="Genomic_DNA"/>
</dbReference>
<dbReference type="GO" id="GO:0016740">
    <property type="term" value="F:transferase activity"/>
    <property type="evidence" value="ECO:0007669"/>
    <property type="project" value="UniProtKB-KW"/>
</dbReference>
<dbReference type="GO" id="GO:0009252">
    <property type="term" value="P:peptidoglycan biosynthetic process"/>
    <property type="evidence" value="ECO:0007669"/>
    <property type="project" value="UniProtKB-UniPathway"/>
</dbReference>
<dbReference type="OrthoDB" id="9809748at2"/>